<organism evidence="9 10">
    <name type="scientific">Asterophora parasitica</name>
    <dbReference type="NCBI Taxonomy" id="117018"/>
    <lineage>
        <taxon>Eukaryota</taxon>
        <taxon>Fungi</taxon>
        <taxon>Dikarya</taxon>
        <taxon>Basidiomycota</taxon>
        <taxon>Agaricomycotina</taxon>
        <taxon>Agaricomycetes</taxon>
        <taxon>Agaricomycetidae</taxon>
        <taxon>Agaricales</taxon>
        <taxon>Tricholomatineae</taxon>
        <taxon>Lyophyllaceae</taxon>
        <taxon>Asterophora</taxon>
    </lineage>
</organism>
<comment type="similarity">
    <text evidence="5">Belongs to the SAT4 family.</text>
</comment>
<evidence type="ECO:0000256" key="5">
    <source>
        <dbReference type="ARBA" id="ARBA00038359"/>
    </source>
</evidence>
<dbReference type="PANTHER" id="PTHR33048:SF47">
    <property type="entry name" value="INTEGRAL MEMBRANE PROTEIN-RELATED"/>
    <property type="match status" value="1"/>
</dbReference>
<evidence type="ECO:0000256" key="3">
    <source>
        <dbReference type="ARBA" id="ARBA00022989"/>
    </source>
</evidence>
<feature type="transmembrane region" description="Helical" evidence="7">
    <location>
        <begin position="157"/>
        <end position="181"/>
    </location>
</feature>
<dbReference type="InterPro" id="IPR049326">
    <property type="entry name" value="Rhodopsin_dom_fungi"/>
</dbReference>
<reference evidence="9" key="1">
    <citation type="submission" date="2020-07" db="EMBL/GenBank/DDBJ databases">
        <authorList>
            <person name="Nieuwenhuis M."/>
            <person name="Van De Peppel L.J.J."/>
        </authorList>
    </citation>
    <scope>NUCLEOTIDE SEQUENCE</scope>
    <source>
        <strain evidence="9">AP01</strain>
        <tissue evidence="9">Mycelium</tissue>
    </source>
</reference>
<sequence>MAAVSPITVDLLKAVGLAAPITAGVVTLVRLFERTRNRKFGWDDGFAALSMSILVLFVVGLFVHLGDPTHLSYTTRVGMYYVLSQGFYGVIWTARLSILFSIVRITPPGTAKKILYGLVGSFAIVWIVLFAQVFWVCENQPLWKDTPSPQCALGRDVAIAQLISDIYADAALIAAPLRLLWNLGVSRSQKNRLLLVFSSSIVTSVASLIHAYYVLRVGGLDEVFVAIVEICVSLLVCNLAVVVGLVARIIDSRGGKSNGLRSESFGMSSTSRSKITTNNAHGGVRSVEFTSTRTVDDGLNVKVVDIHSGPFGDSTYPKEGDKAFSYPKQHTYHDSSWA</sequence>
<reference evidence="9" key="2">
    <citation type="submission" date="2021-10" db="EMBL/GenBank/DDBJ databases">
        <title>Phylogenomics reveals ancestral predisposition of the termite-cultivated fungus Termitomyces towards a domesticated lifestyle.</title>
        <authorList>
            <person name="Auxier B."/>
            <person name="Grum-Grzhimaylo A."/>
            <person name="Cardenas M.E."/>
            <person name="Lodge J.D."/>
            <person name="Laessoe T."/>
            <person name="Pedersen O."/>
            <person name="Smith M.E."/>
            <person name="Kuyper T.W."/>
            <person name="Franco-Molano E.A."/>
            <person name="Baroni T.J."/>
            <person name="Aanen D.K."/>
        </authorList>
    </citation>
    <scope>NUCLEOTIDE SEQUENCE</scope>
    <source>
        <strain evidence="9">AP01</strain>
        <tissue evidence="9">Mycelium</tissue>
    </source>
</reference>
<dbReference type="GO" id="GO:0016020">
    <property type="term" value="C:membrane"/>
    <property type="evidence" value="ECO:0007669"/>
    <property type="project" value="UniProtKB-SubCell"/>
</dbReference>
<evidence type="ECO:0000259" key="8">
    <source>
        <dbReference type="Pfam" id="PF20684"/>
    </source>
</evidence>
<keyword evidence="10" id="KW-1185">Reference proteome</keyword>
<evidence type="ECO:0000256" key="4">
    <source>
        <dbReference type="ARBA" id="ARBA00023136"/>
    </source>
</evidence>
<comment type="caution">
    <text evidence="9">The sequence shown here is derived from an EMBL/GenBank/DDBJ whole genome shotgun (WGS) entry which is preliminary data.</text>
</comment>
<feature type="transmembrane region" description="Helical" evidence="7">
    <location>
        <begin position="12"/>
        <end position="33"/>
    </location>
</feature>
<evidence type="ECO:0000256" key="2">
    <source>
        <dbReference type="ARBA" id="ARBA00022692"/>
    </source>
</evidence>
<dbReference type="Pfam" id="PF20684">
    <property type="entry name" value="Fung_rhodopsin"/>
    <property type="match status" value="1"/>
</dbReference>
<proteinExistence type="inferred from homology"/>
<dbReference type="InterPro" id="IPR052337">
    <property type="entry name" value="SAT4-like"/>
</dbReference>
<evidence type="ECO:0000313" key="10">
    <source>
        <dbReference type="Proteomes" id="UP000775547"/>
    </source>
</evidence>
<dbReference type="PANTHER" id="PTHR33048">
    <property type="entry name" value="PTH11-LIKE INTEGRAL MEMBRANE PROTEIN (AFU_ORTHOLOGUE AFUA_5G11245)"/>
    <property type="match status" value="1"/>
</dbReference>
<feature type="domain" description="Rhodopsin" evidence="8">
    <location>
        <begin position="30"/>
        <end position="241"/>
    </location>
</feature>
<evidence type="ECO:0000256" key="1">
    <source>
        <dbReference type="ARBA" id="ARBA00004141"/>
    </source>
</evidence>
<comment type="subcellular location">
    <subcellularLocation>
        <location evidence="1">Membrane</location>
        <topology evidence="1">Multi-pass membrane protein</topology>
    </subcellularLocation>
</comment>
<feature type="transmembrane region" description="Helical" evidence="7">
    <location>
        <begin position="45"/>
        <end position="66"/>
    </location>
</feature>
<feature type="transmembrane region" description="Helical" evidence="7">
    <location>
        <begin position="114"/>
        <end position="137"/>
    </location>
</feature>
<evidence type="ECO:0000256" key="6">
    <source>
        <dbReference type="SAM" id="MobiDB-lite"/>
    </source>
</evidence>
<evidence type="ECO:0000256" key="7">
    <source>
        <dbReference type="SAM" id="Phobius"/>
    </source>
</evidence>
<name>A0A9P7G4B5_9AGAR</name>
<accession>A0A9P7G4B5</accession>
<dbReference type="OrthoDB" id="3229610at2759"/>
<keyword evidence="3 7" id="KW-1133">Transmembrane helix</keyword>
<feature type="compositionally biased region" description="Polar residues" evidence="6">
    <location>
        <begin position="259"/>
        <end position="278"/>
    </location>
</feature>
<dbReference type="EMBL" id="JABCKV010000245">
    <property type="protein sequence ID" value="KAG5641823.1"/>
    <property type="molecule type" value="Genomic_DNA"/>
</dbReference>
<feature type="transmembrane region" description="Helical" evidence="7">
    <location>
        <begin position="225"/>
        <end position="247"/>
    </location>
</feature>
<protein>
    <recommendedName>
        <fullName evidence="8">Rhodopsin domain-containing protein</fullName>
    </recommendedName>
</protein>
<dbReference type="Proteomes" id="UP000775547">
    <property type="component" value="Unassembled WGS sequence"/>
</dbReference>
<keyword evidence="4 7" id="KW-0472">Membrane</keyword>
<feature type="transmembrane region" description="Helical" evidence="7">
    <location>
        <begin position="193"/>
        <end position="213"/>
    </location>
</feature>
<feature type="transmembrane region" description="Helical" evidence="7">
    <location>
        <begin position="78"/>
        <end position="102"/>
    </location>
</feature>
<evidence type="ECO:0000313" key="9">
    <source>
        <dbReference type="EMBL" id="KAG5641823.1"/>
    </source>
</evidence>
<feature type="region of interest" description="Disordered" evidence="6">
    <location>
        <begin position="256"/>
        <end position="278"/>
    </location>
</feature>
<keyword evidence="2 7" id="KW-0812">Transmembrane</keyword>
<gene>
    <name evidence="9" type="ORF">DXG03_004142</name>
</gene>
<dbReference type="AlphaFoldDB" id="A0A9P7G4B5"/>